<dbReference type="Proteomes" id="UP000291343">
    <property type="component" value="Unassembled WGS sequence"/>
</dbReference>
<feature type="region of interest" description="Disordered" evidence="1">
    <location>
        <begin position="67"/>
        <end position="111"/>
    </location>
</feature>
<dbReference type="STRING" id="195883.A0A482WPW6"/>
<proteinExistence type="predicted"/>
<dbReference type="InParanoid" id="A0A482WPW6"/>
<feature type="compositionally biased region" description="Basic and acidic residues" evidence="1">
    <location>
        <begin position="149"/>
        <end position="168"/>
    </location>
</feature>
<feature type="non-terminal residue" evidence="2">
    <location>
        <position position="1"/>
    </location>
</feature>
<comment type="caution">
    <text evidence="2">The sequence shown here is derived from an EMBL/GenBank/DDBJ whole genome shotgun (WGS) entry which is preliminary data.</text>
</comment>
<dbReference type="AlphaFoldDB" id="A0A482WPW6"/>
<feature type="compositionally biased region" description="Polar residues" evidence="1">
    <location>
        <begin position="187"/>
        <end position="204"/>
    </location>
</feature>
<feature type="compositionally biased region" description="Polar residues" evidence="1">
    <location>
        <begin position="343"/>
        <end position="357"/>
    </location>
</feature>
<sequence>TQPSTTEILSIIEGPSSKDQFDVFTELDPLGTGRSKPYIDKKDFFQELKNPPKKVLKDLVGELPKESPPLFQASFDQETTPNGVKPDAVPPPPVITDPFGDDPFDKTDPFDESSVSRVFFPNLQTSKDPFDTCFADFTAFGRSPNNDSSRLDEADSSSKHRKSPRFDEASDNSIHGPLRVSLPPEKQLSTSPRTRNKYGRTSSLVKLPSPKQKSRTRASRQTTVDSSFDRSSDSGMTLKNCAVIPSPSPPNPGLMDAAAPDPPPRPPLTTTPPTPIIKPPPLPPKRQITAMTPLKQPFRPLQLDYDYIENYETLGGVSQQSDVQSPPIPVPARRPRYGGAVESSPQRPLKQNVSTEGGSEPEYYLTPFPLLPPPLKKTSTSPKPPADSR</sequence>
<name>A0A482WPW6_LAOST</name>
<dbReference type="OrthoDB" id="10069833at2759"/>
<feature type="region of interest" description="Disordered" evidence="1">
    <location>
        <begin position="316"/>
        <end position="389"/>
    </location>
</feature>
<organism evidence="2 3">
    <name type="scientific">Laodelphax striatellus</name>
    <name type="common">Small brown planthopper</name>
    <name type="synonym">Delphax striatella</name>
    <dbReference type="NCBI Taxonomy" id="195883"/>
    <lineage>
        <taxon>Eukaryota</taxon>
        <taxon>Metazoa</taxon>
        <taxon>Ecdysozoa</taxon>
        <taxon>Arthropoda</taxon>
        <taxon>Hexapoda</taxon>
        <taxon>Insecta</taxon>
        <taxon>Pterygota</taxon>
        <taxon>Neoptera</taxon>
        <taxon>Paraneoptera</taxon>
        <taxon>Hemiptera</taxon>
        <taxon>Auchenorrhyncha</taxon>
        <taxon>Fulgoroidea</taxon>
        <taxon>Delphacidae</taxon>
        <taxon>Criomorphinae</taxon>
        <taxon>Laodelphax</taxon>
    </lineage>
</organism>
<accession>A0A482WPW6</accession>
<reference evidence="2 3" key="1">
    <citation type="journal article" date="2017" name="Gigascience">
        <title>Genome sequence of the small brown planthopper, Laodelphax striatellus.</title>
        <authorList>
            <person name="Zhu J."/>
            <person name="Jiang F."/>
            <person name="Wang X."/>
            <person name="Yang P."/>
            <person name="Bao Y."/>
            <person name="Zhao W."/>
            <person name="Wang W."/>
            <person name="Lu H."/>
            <person name="Wang Q."/>
            <person name="Cui N."/>
            <person name="Li J."/>
            <person name="Chen X."/>
            <person name="Luo L."/>
            <person name="Yu J."/>
            <person name="Kang L."/>
            <person name="Cui F."/>
        </authorList>
    </citation>
    <scope>NUCLEOTIDE SEQUENCE [LARGE SCALE GENOMIC DNA]</scope>
    <source>
        <strain evidence="2">Lst14</strain>
    </source>
</reference>
<dbReference type="EMBL" id="QKKF02027925">
    <property type="protein sequence ID" value="RZF35639.1"/>
    <property type="molecule type" value="Genomic_DNA"/>
</dbReference>
<protein>
    <submittedName>
        <fullName evidence="2">Uncharacterized protein</fullName>
    </submittedName>
</protein>
<evidence type="ECO:0000313" key="3">
    <source>
        <dbReference type="Proteomes" id="UP000291343"/>
    </source>
</evidence>
<feature type="non-terminal residue" evidence="2">
    <location>
        <position position="389"/>
    </location>
</feature>
<evidence type="ECO:0000313" key="2">
    <source>
        <dbReference type="EMBL" id="RZF35639.1"/>
    </source>
</evidence>
<keyword evidence="3" id="KW-1185">Reference proteome</keyword>
<gene>
    <name evidence="2" type="ORF">LSTR_LSTR016496</name>
</gene>
<evidence type="ECO:0000256" key="1">
    <source>
        <dbReference type="SAM" id="MobiDB-lite"/>
    </source>
</evidence>
<feature type="compositionally biased region" description="Pro residues" evidence="1">
    <location>
        <begin position="260"/>
        <end position="284"/>
    </location>
</feature>
<feature type="region of interest" description="Disordered" evidence="1">
    <location>
        <begin position="134"/>
        <end position="297"/>
    </location>
</feature>